<keyword evidence="1" id="KW-0812">Transmembrane</keyword>
<evidence type="ECO:0000313" key="4">
    <source>
        <dbReference type="Proteomes" id="UP000737018"/>
    </source>
</evidence>
<dbReference type="PROSITE" id="PS51257">
    <property type="entry name" value="PROKAR_LIPOPROTEIN"/>
    <property type="match status" value="1"/>
</dbReference>
<feature type="chain" id="PRO_5035229278" evidence="2">
    <location>
        <begin position="17"/>
        <end position="127"/>
    </location>
</feature>
<dbReference type="EMBL" id="JRKL02003048">
    <property type="protein sequence ID" value="KAF3956566.1"/>
    <property type="molecule type" value="Genomic_DNA"/>
</dbReference>
<comment type="caution">
    <text evidence="3">The sequence shown here is derived from an EMBL/GenBank/DDBJ whole genome shotgun (WGS) entry which is preliminary data.</text>
</comment>
<name>A0A8J4R4R9_9ROSI</name>
<keyword evidence="4" id="KW-1185">Reference proteome</keyword>
<feature type="transmembrane region" description="Helical" evidence="1">
    <location>
        <begin position="63"/>
        <end position="83"/>
    </location>
</feature>
<keyword evidence="1" id="KW-1133">Transmembrane helix</keyword>
<dbReference type="AlphaFoldDB" id="A0A8J4R4R9"/>
<feature type="signal peptide" evidence="2">
    <location>
        <begin position="1"/>
        <end position="16"/>
    </location>
</feature>
<reference evidence="3" key="1">
    <citation type="submission" date="2020-03" db="EMBL/GenBank/DDBJ databases">
        <title>Castanea mollissima Vanexum genome sequencing.</title>
        <authorList>
            <person name="Staton M."/>
        </authorList>
    </citation>
    <scope>NUCLEOTIDE SEQUENCE</scope>
    <source>
        <tissue evidence="3">Leaf</tissue>
    </source>
</reference>
<accession>A0A8J4R4R9</accession>
<keyword evidence="2" id="KW-0732">Signal</keyword>
<evidence type="ECO:0000313" key="3">
    <source>
        <dbReference type="EMBL" id="KAF3956566.1"/>
    </source>
</evidence>
<sequence>MLRLVAVTTWLAAACAFKINQMGSDLRAVVVGFWVSKWFWWSKQARINKCMASAVLRMNKRGFGDVLGVVVFVPPILLLWPMFSVNFIVFFNCVNFWVLKILGAQSLARGIESRKNNVVSVAEFVVQ</sequence>
<gene>
    <name evidence="3" type="ORF">CMV_018317</name>
</gene>
<keyword evidence="1" id="KW-0472">Membrane</keyword>
<protein>
    <submittedName>
        <fullName evidence="3">Uncharacterized protein</fullName>
    </submittedName>
</protein>
<evidence type="ECO:0000256" key="2">
    <source>
        <dbReference type="SAM" id="SignalP"/>
    </source>
</evidence>
<proteinExistence type="predicted"/>
<dbReference type="Proteomes" id="UP000737018">
    <property type="component" value="Unassembled WGS sequence"/>
</dbReference>
<organism evidence="3 4">
    <name type="scientific">Castanea mollissima</name>
    <name type="common">Chinese chestnut</name>
    <dbReference type="NCBI Taxonomy" id="60419"/>
    <lineage>
        <taxon>Eukaryota</taxon>
        <taxon>Viridiplantae</taxon>
        <taxon>Streptophyta</taxon>
        <taxon>Embryophyta</taxon>
        <taxon>Tracheophyta</taxon>
        <taxon>Spermatophyta</taxon>
        <taxon>Magnoliopsida</taxon>
        <taxon>eudicotyledons</taxon>
        <taxon>Gunneridae</taxon>
        <taxon>Pentapetalae</taxon>
        <taxon>rosids</taxon>
        <taxon>fabids</taxon>
        <taxon>Fagales</taxon>
        <taxon>Fagaceae</taxon>
        <taxon>Castanea</taxon>
    </lineage>
</organism>
<evidence type="ECO:0000256" key="1">
    <source>
        <dbReference type="SAM" id="Phobius"/>
    </source>
</evidence>